<evidence type="ECO:0000313" key="2">
    <source>
        <dbReference type="EMBL" id="SDZ88804.1"/>
    </source>
</evidence>
<keyword evidence="3" id="KW-1185">Reference proteome</keyword>
<dbReference type="AlphaFoldDB" id="A0A1H3WR29"/>
<proteinExistence type="predicted"/>
<evidence type="ECO:0008006" key="4">
    <source>
        <dbReference type="Google" id="ProtNLM"/>
    </source>
</evidence>
<keyword evidence="1" id="KW-0732">Signal</keyword>
<sequence>MKINLFVAGMLLCSAGAHAQNMFSTSSSHPADTVMSEPHEQALRYPFLRQASVTASVFGSGHFDSKLNGKDFASGKSSNARISSFFSIPISSWDGNTIGATIYHNEQFFNIKEANNQLAEPRVDEGDIAKSTLGLSLNFSRIDAIFHTPVIYSAVFTGMSDDLKALRRFNFNGSVSFPLKRSRDVYFSLGALVLIDPSAPFPVLPLVNYFRKLNSSGLELTLVLPQSVSLKQSLSRNAWIYVGTTANTYASFYKTSNPALPARYSYNTSELKSGPGFEYLLGKYVLLGVSGGVNSIITARTIAKGSSYNDAFIKTTAKSTPYGEFHISLLPF</sequence>
<dbReference type="STRING" id="425514.SAMN05443550_101334"/>
<dbReference type="OrthoDB" id="924828at2"/>
<evidence type="ECO:0000256" key="1">
    <source>
        <dbReference type="SAM" id="SignalP"/>
    </source>
</evidence>
<feature type="signal peptide" evidence="1">
    <location>
        <begin position="1"/>
        <end position="19"/>
    </location>
</feature>
<accession>A0A1H3WR29</accession>
<dbReference type="RefSeq" id="WP_090554507.1">
    <property type="nucleotide sequence ID" value="NZ_FNRA01000001.1"/>
</dbReference>
<dbReference type="EMBL" id="FNRA01000001">
    <property type="protein sequence ID" value="SDZ88804.1"/>
    <property type="molecule type" value="Genomic_DNA"/>
</dbReference>
<evidence type="ECO:0000313" key="3">
    <source>
        <dbReference type="Proteomes" id="UP000198850"/>
    </source>
</evidence>
<reference evidence="2 3" key="1">
    <citation type="submission" date="2016-10" db="EMBL/GenBank/DDBJ databases">
        <authorList>
            <person name="de Groot N.N."/>
        </authorList>
    </citation>
    <scope>NUCLEOTIDE SEQUENCE [LARGE SCALE GENOMIC DNA]</scope>
    <source>
        <strain evidence="2 3">DSM 19033</strain>
    </source>
</reference>
<gene>
    <name evidence="2" type="ORF">SAMN05443550_101334</name>
</gene>
<feature type="chain" id="PRO_5011467705" description="MetA-pathway of phenol degradation" evidence="1">
    <location>
        <begin position="20"/>
        <end position="332"/>
    </location>
</feature>
<protein>
    <recommendedName>
        <fullName evidence="4">MetA-pathway of phenol degradation</fullName>
    </recommendedName>
</protein>
<dbReference type="Proteomes" id="UP000198850">
    <property type="component" value="Unassembled WGS sequence"/>
</dbReference>
<name>A0A1H3WR29_9SPHI</name>
<organism evidence="2 3">
    <name type="scientific">Pedobacter hartonius</name>
    <dbReference type="NCBI Taxonomy" id="425514"/>
    <lineage>
        <taxon>Bacteria</taxon>
        <taxon>Pseudomonadati</taxon>
        <taxon>Bacteroidota</taxon>
        <taxon>Sphingobacteriia</taxon>
        <taxon>Sphingobacteriales</taxon>
        <taxon>Sphingobacteriaceae</taxon>
        <taxon>Pedobacter</taxon>
    </lineage>
</organism>